<dbReference type="HOGENOM" id="CLU_2026257_0_0_1"/>
<evidence type="ECO:0000256" key="1">
    <source>
        <dbReference type="SAM" id="MobiDB-lite"/>
    </source>
</evidence>
<reference evidence="3 4" key="1">
    <citation type="journal article" date="2014" name="BMC Genomics">
        <title>Genome sequencing of four Aureobasidium pullulans varieties: biotechnological potential, stress tolerance, and description of new species.</title>
        <authorList>
            <person name="Gostin Ar C."/>
            <person name="Ohm R.A."/>
            <person name="Kogej T."/>
            <person name="Sonjak S."/>
            <person name="Turk M."/>
            <person name="Zajc J."/>
            <person name="Zalar P."/>
            <person name="Grube M."/>
            <person name="Sun H."/>
            <person name="Han J."/>
            <person name="Sharma A."/>
            <person name="Chiniquy J."/>
            <person name="Ngan C.Y."/>
            <person name="Lipzen A."/>
            <person name="Barry K."/>
            <person name="Grigoriev I.V."/>
            <person name="Gunde-Cimerman N."/>
        </authorList>
    </citation>
    <scope>NUCLEOTIDE SEQUENCE [LARGE SCALE GENOMIC DNA]</scope>
    <source>
        <strain evidence="3 4">EXF-150</strain>
    </source>
</reference>
<feature type="compositionally biased region" description="Basic and acidic residues" evidence="1">
    <location>
        <begin position="28"/>
        <end position="43"/>
    </location>
</feature>
<name>A0A074XWD5_AURPU</name>
<protein>
    <submittedName>
        <fullName evidence="3">Uncharacterized protein</fullName>
    </submittedName>
</protein>
<evidence type="ECO:0000256" key="2">
    <source>
        <dbReference type="SAM" id="Phobius"/>
    </source>
</evidence>
<keyword evidence="2" id="KW-0812">Transmembrane</keyword>
<accession>A0A074XWD5</accession>
<dbReference type="EMBL" id="KL584979">
    <property type="protein sequence ID" value="KEQ86202.1"/>
    <property type="molecule type" value="Genomic_DNA"/>
</dbReference>
<sequence length="122" mass="13999">MTRFGGRTSRNGSKRRAEKARTGVSEESGIRKREIENSKRNQQREGQWYNRRSKSIIITSHLILPLILASTCVIARMTVSCRKSRCLCVSVLLFLRITMFLKDLTVIIKRICPRISSFHASS</sequence>
<keyword evidence="2" id="KW-0472">Membrane</keyword>
<feature type="region of interest" description="Disordered" evidence="1">
    <location>
        <begin position="1"/>
        <end position="47"/>
    </location>
</feature>
<organism evidence="3 4">
    <name type="scientific">Aureobasidium pullulans EXF-150</name>
    <dbReference type="NCBI Taxonomy" id="1043002"/>
    <lineage>
        <taxon>Eukaryota</taxon>
        <taxon>Fungi</taxon>
        <taxon>Dikarya</taxon>
        <taxon>Ascomycota</taxon>
        <taxon>Pezizomycotina</taxon>
        <taxon>Dothideomycetes</taxon>
        <taxon>Dothideomycetidae</taxon>
        <taxon>Dothideales</taxon>
        <taxon>Saccotheciaceae</taxon>
        <taxon>Aureobasidium</taxon>
    </lineage>
</organism>
<dbReference type="Proteomes" id="UP000030706">
    <property type="component" value="Unassembled WGS sequence"/>
</dbReference>
<dbReference type="RefSeq" id="XP_029762389.1">
    <property type="nucleotide sequence ID" value="XM_029899259.1"/>
</dbReference>
<dbReference type="AlphaFoldDB" id="A0A074XWD5"/>
<keyword evidence="4" id="KW-1185">Reference proteome</keyword>
<evidence type="ECO:0000313" key="4">
    <source>
        <dbReference type="Proteomes" id="UP000030706"/>
    </source>
</evidence>
<dbReference type="GeneID" id="40741565"/>
<proteinExistence type="predicted"/>
<keyword evidence="2" id="KW-1133">Transmembrane helix</keyword>
<gene>
    <name evidence="3" type="ORF">M438DRAFT_192000</name>
</gene>
<feature type="transmembrane region" description="Helical" evidence="2">
    <location>
        <begin position="56"/>
        <end position="75"/>
    </location>
</feature>
<evidence type="ECO:0000313" key="3">
    <source>
        <dbReference type="EMBL" id="KEQ86202.1"/>
    </source>
</evidence>